<keyword evidence="3" id="KW-1185">Reference proteome</keyword>
<dbReference type="EMBL" id="BAAAXF010000082">
    <property type="protein sequence ID" value="GAA3504990.1"/>
    <property type="molecule type" value="Genomic_DNA"/>
</dbReference>
<comment type="caution">
    <text evidence="2">The sequence shown here is derived from an EMBL/GenBank/DDBJ whole genome shotgun (WGS) entry which is preliminary data.</text>
</comment>
<reference evidence="3" key="1">
    <citation type="journal article" date="2019" name="Int. J. Syst. Evol. Microbiol.">
        <title>The Global Catalogue of Microorganisms (GCM) 10K type strain sequencing project: providing services to taxonomists for standard genome sequencing and annotation.</title>
        <authorList>
            <consortium name="The Broad Institute Genomics Platform"/>
            <consortium name="The Broad Institute Genome Sequencing Center for Infectious Disease"/>
            <person name="Wu L."/>
            <person name="Ma J."/>
        </authorList>
    </citation>
    <scope>NUCLEOTIDE SEQUENCE [LARGE SCALE GENOMIC DNA]</scope>
    <source>
        <strain evidence="3">JCM 4816</strain>
    </source>
</reference>
<sequence>MLEQPPVRRPRPRQITPALLLRLPRPTAPRLPHRAHASRPSVPHPAHPHRSDAQPAAGTLFNARHDDGGTAPDPYNTRTESRTTPGIKARFPQNTAKSWVVRC</sequence>
<name>A0ABP6UCR0_9ACTN</name>
<protein>
    <submittedName>
        <fullName evidence="2">Uncharacterized protein</fullName>
    </submittedName>
</protein>
<accession>A0ABP6UCR0</accession>
<proteinExistence type="predicted"/>
<feature type="compositionally biased region" description="Low complexity" evidence="1">
    <location>
        <begin position="16"/>
        <end position="30"/>
    </location>
</feature>
<organism evidence="2 3">
    <name type="scientific">Streptomyces prasinosporus</name>
    <dbReference type="NCBI Taxonomy" id="68256"/>
    <lineage>
        <taxon>Bacteria</taxon>
        <taxon>Bacillati</taxon>
        <taxon>Actinomycetota</taxon>
        <taxon>Actinomycetes</taxon>
        <taxon>Kitasatosporales</taxon>
        <taxon>Streptomycetaceae</taxon>
        <taxon>Streptomyces</taxon>
        <taxon>Streptomyces albogriseolus group</taxon>
    </lineage>
</organism>
<evidence type="ECO:0000313" key="3">
    <source>
        <dbReference type="Proteomes" id="UP001501455"/>
    </source>
</evidence>
<evidence type="ECO:0000313" key="2">
    <source>
        <dbReference type="EMBL" id="GAA3504990.1"/>
    </source>
</evidence>
<gene>
    <name evidence="2" type="ORF">GCM10019016_121030</name>
</gene>
<evidence type="ECO:0000256" key="1">
    <source>
        <dbReference type="SAM" id="MobiDB-lite"/>
    </source>
</evidence>
<dbReference type="Proteomes" id="UP001501455">
    <property type="component" value="Unassembled WGS sequence"/>
</dbReference>
<feature type="region of interest" description="Disordered" evidence="1">
    <location>
        <begin position="1"/>
        <end position="103"/>
    </location>
</feature>